<name>A0A0J1B453_9TREE</name>
<proteinExistence type="inferred from homology"/>
<dbReference type="OrthoDB" id="407558at2759"/>
<dbReference type="PROSITE" id="PS50072">
    <property type="entry name" value="CSA_PPIASE_2"/>
    <property type="match status" value="1"/>
</dbReference>
<sequence length="145" mass="15780">MPLPRVFMDFTVGDAPLGRVVFELFSDVVPKTAENFRALCTGEKRNAKGEPLAYKGSPVHRIIDGFMLQGGDFTKRNGSGGESIYGGTFADERLTGDGTEVDREGLLVMANRGPDTNGSQWFVTLAPAPHLTGKHVYVGFRTICR</sequence>
<reference evidence="6 7" key="1">
    <citation type="submission" date="2015-03" db="EMBL/GenBank/DDBJ databases">
        <title>Genomics and transcriptomics of the oil-accumulating basidiomycete yeast T. oleaginosus allow insights into substrate utilization and the diverse evolutionary trajectories of mating systems in fungi.</title>
        <authorList>
            <consortium name="DOE Joint Genome Institute"/>
            <person name="Kourist R."/>
            <person name="Kracht O."/>
            <person name="Bracharz F."/>
            <person name="Lipzen A."/>
            <person name="Nolan M."/>
            <person name="Ohm R."/>
            <person name="Grigoriev I."/>
            <person name="Sun S."/>
            <person name="Heitman J."/>
            <person name="Bruck T."/>
            <person name="Nowrousian M."/>
        </authorList>
    </citation>
    <scope>NUCLEOTIDE SEQUENCE [LARGE SCALE GENOMIC DNA]</scope>
    <source>
        <strain evidence="6 7">IBC0246</strain>
    </source>
</reference>
<dbReference type="Gene3D" id="2.40.100.10">
    <property type="entry name" value="Cyclophilin-like"/>
    <property type="match status" value="1"/>
</dbReference>
<dbReference type="PROSITE" id="PS00170">
    <property type="entry name" value="CSA_PPIASE_1"/>
    <property type="match status" value="1"/>
</dbReference>
<dbReference type="Proteomes" id="UP000053611">
    <property type="component" value="Unassembled WGS sequence"/>
</dbReference>
<evidence type="ECO:0000313" key="7">
    <source>
        <dbReference type="Proteomes" id="UP000053611"/>
    </source>
</evidence>
<dbReference type="PANTHER" id="PTHR11071:SF561">
    <property type="entry name" value="PEPTIDYL-PROLYL CIS-TRANS ISOMERASE D-RELATED"/>
    <property type="match status" value="1"/>
</dbReference>
<dbReference type="GO" id="GO:0016018">
    <property type="term" value="F:cyclosporin A binding"/>
    <property type="evidence" value="ECO:0007669"/>
    <property type="project" value="TreeGrafter"/>
</dbReference>
<dbReference type="PIRSF" id="PIRSF001467">
    <property type="entry name" value="Peptidylpro_ismrse"/>
    <property type="match status" value="1"/>
</dbReference>
<organism evidence="6 7">
    <name type="scientific">Cutaneotrichosporon oleaginosum</name>
    <dbReference type="NCBI Taxonomy" id="879819"/>
    <lineage>
        <taxon>Eukaryota</taxon>
        <taxon>Fungi</taxon>
        <taxon>Dikarya</taxon>
        <taxon>Basidiomycota</taxon>
        <taxon>Agaricomycotina</taxon>
        <taxon>Tremellomycetes</taxon>
        <taxon>Trichosporonales</taxon>
        <taxon>Trichosporonaceae</taxon>
        <taxon>Cutaneotrichosporon</taxon>
    </lineage>
</organism>
<dbReference type="GO" id="GO:0005737">
    <property type="term" value="C:cytoplasm"/>
    <property type="evidence" value="ECO:0007669"/>
    <property type="project" value="TreeGrafter"/>
</dbReference>
<evidence type="ECO:0000259" key="5">
    <source>
        <dbReference type="PROSITE" id="PS50072"/>
    </source>
</evidence>
<evidence type="ECO:0000256" key="2">
    <source>
        <dbReference type="ARBA" id="ARBA00023110"/>
    </source>
</evidence>
<dbReference type="InterPro" id="IPR029000">
    <property type="entry name" value="Cyclophilin-like_dom_sf"/>
</dbReference>
<feature type="domain" description="PPIase cyclophilin-type" evidence="5">
    <location>
        <begin position="7"/>
        <end position="145"/>
    </location>
</feature>
<dbReference type="GO" id="GO:0003755">
    <property type="term" value="F:peptidyl-prolyl cis-trans isomerase activity"/>
    <property type="evidence" value="ECO:0007669"/>
    <property type="project" value="UniProtKB-UniRule"/>
</dbReference>
<accession>A0A0J1B453</accession>
<evidence type="ECO:0000313" key="6">
    <source>
        <dbReference type="EMBL" id="KLT42409.1"/>
    </source>
</evidence>
<dbReference type="AlphaFoldDB" id="A0A0J1B453"/>
<dbReference type="PANTHER" id="PTHR11071">
    <property type="entry name" value="PEPTIDYL-PROLYL CIS-TRANS ISOMERASE"/>
    <property type="match status" value="1"/>
</dbReference>
<dbReference type="FunFam" id="2.40.100.10:FF:000025">
    <property type="entry name" value="Peptidyl-prolyl cis-trans isomerase CYP19-2"/>
    <property type="match status" value="1"/>
</dbReference>
<evidence type="ECO:0000256" key="3">
    <source>
        <dbReference type="ARBA" id="ARBA00023235"/>
    </source>
</evidence>
<evidence type="ECO:0000256" key="1">
    <source>
        <dbReference type="ARBA" id="ARBA00000971"/>
    </source>
</evidence>
<keyword evidence="2 4" id="KW-0697">Rotamase</keyword>
<comment type="similarity">
    <text evidence="4">Belongs to the cyclophilin-type PPIase family.</text>
</comment>
<dbReference type="EC" id="5.2.1.8" evidence="4"/>
<dbReference type="EMBL" id="KQ087205">
    <property type="protein sequence ID" value="KLT42409.1"/>
    <property type="molecule type" value="Genomic_DNA"/>
</dbReference>
<dbReference type="InterPro" id="IPR020892">
    <property type="entry name" value="Cyclophilin-type_PPIase_CS"/>
</dbReference>
<keyword evidence="7" id="KW-1185">Reference proteome</keyword>
<dbReference type="STRING" id="879819.A0A0J1B453"/>
<evidence type="ECO:0000256" key="4">
    <source>
        <dbReference type="RuleBase" id="RU363019"/>
    </source>
</evidence>
<dbReference type="InterPro" id="IPR024936">
    <property type="entry name" value="Cyclophilin-type_PPIase"/>
</dbReference>
<dbReference type="Pfam" id="PF00160">
    <property type="entry name" value="Pro_isomerase"/>
    <property type="match status" value="1"/>
</dbReference>
<dbReference type="SUPFAM" id="SSF50891">
    <property type="entry name" value="Cyclophilin-like"/>
    <property type="match status" value="1"/>
</dbReference>
<gene>
    <name evidence="6" type="ORF">CC85DRAFT_245882</name>
</gene>
<comment type="function">
    <text evidence="4">PPIases accelerate the folding of proteins. It catalyzes the cis-trans isomerization of proline imidic peptide bonds in oligopeptides.</text>
</comment>
<dbReference type="GeneID" id="28980964"/>
<keyword evidence="3 4" id="KW-0413">Isomerase</keyword>
<dbReference type="PRINTS" id="PR00153">
    <property type="entry name" value="CSAPPISMRASE"/>
</dbReference>
<protein>
    <recommendedName>
        <fullName evidence="4">Peptidyl-prolyl cis-trans isomerase</fullName>
        <shortName evidence="4">PPIase</shortName>
        <ecNumber evidence="4">5.2.1.8</ecNumber>
    </recommendedName>
</protein>
<comment type="catalytic activity">
    <reaction evidence="1 4">
        <text>[protein]-peptidylproline (omega=180) = [protein]-peptidylproline (omega=0)</text>
        <dbReference type="Rhea" id="RHEA:16237"/>
        <dbReference type="Rhea" id="RHEA-COMP:10747"/>
        <dbReference type="Rhea" id="RHEA-COMP:10748"/>
        <dbReference type="ChEBI" id="CHEBI:83833"/>
        <dbReference type="ChEBI" id="CHEBI:83834"/>
        <dbReference type="EC" id="5.2.1.8"/>
    </reaction>
</comment>
<dbReference type="GO" id="GO:0006457">
    <property type="term" value="P:protein folding"/>
    <property type="evidence" value="ECO:0007669"/>
    <property type="project" value="InterPro"/>
</dbReference>
<dbReference type="RefSeq" id="XP_018278900.1">
    <property type="nucleotide sequence ID" value="XM_018420361.1"/>
</dbReference>
<dbReference type="InterPro" id="IPR002130">
    <property type="entry name" value="Cyclophilin-type_PPIase_dom"/>
</dbReference>